<feature type="transmembrane region" description="Helical" evidence="8">
    <location>
        <begin position="12"/>
        <end position="29"/>
    </location>
</feature>
<dbReference type="PANTHER" id="PTHR30445:SF3">
    <property type="entry name" value="TRANSPORT PROTEIN YIDE-RELATED"/>
    <property type="match status" value="1"/>
</dbReference>
<dbReference type="InterPro" id="IPR006512">
    <property type="entry name" value="YidE_YbjL"/>
</dbReference>
<keyword evidence="7 8" id="KW-0472">Membrane</keyword>
<evidence type="ECO:0000256" key="2">
    <source>
        <dbReference type="ARBA" id="ARBA00009854"/>
    </source>
</evidence>
<feature type="transmembrane region" description="Helical" evidence="8">
    <location>
        <begin position="509"/>
        <end position="530"/>
    </location>
</feature>
<dbReference type="SUPFAM" id="SSF116726">
    <property type="entry name" value="TrkA C-terminal domain-like"/>
    <property type="match status" value="1"/>
</dbReference>
<feature type="transmembrane region" description="Helical" evidence="8">
    <location>
        <begin position="358"/>
        <end position="377"/>
    </location>
</feature>
<keyword evidence="6 8" id="KW-1133">Transmembrane helix</keyword>
<dbReference type="RefSeq" id="WP_126703843.1">
    <property type="nucleotide sequence ID" value="NZ_CP034593.1"/>
</dbReference>
<dbReference type="OrthoDB" id="9155749at2"/>
<dbReference type="InterPro" id="IPR036721">
    <property type="entry name" value="RCK_C_sf"/>
</dbReference>
<evidence type="ECO:0000313" key="11">
    <source>
        <dbReference type="Proteomes" id="UP000280344"/>
    </source>
</evidence>
<dbReference type="GO" id="GO:0005886">
    <property type="term" value="C:plasma membrane"/>
    <property type="evidence" value="ECO:0007669"/>
    <property type="project" value="UniProtKB-SubCell"/>
</dbReference>
<gene>
    <name evidence="10" type="ORF">EJ997_06510</name>
</gene>
<comment type="subcellular location">
    <subcellularLocation>
        <location evidence="1">Cell membrane</location>
        <topology evidence="1">Multi-pass membrane protein</topology>
    </subcellularLocation>
</comment>
<feature type="transmembrane region" description="Helical" evidence="8">
    <location>
        <begin position="36"/>
        <end position="55"/>
    </location>
</feature>
<feature type="transmembrane region" description="Helical" evidence="8">
    <location>
        <begin position="154"/>
        <end position="175"/>
    </location>
</feature>
<evidence type="ECO:0000256" key="1">
    <source>
        <dbReference type="ARBA" id="ARBA00004651"/>
    </source>
</evidence>
<evidence type="ECO:0000313" key="10">
    <source>
        <dbReference type="EMBL" id="AZQ77038.1"/>
    </source>
</evidence>
<feature type="transmembrane region" description="Helical" evidence="8">
    <location>
        <begin position="383"/>
        <end position="401"/>
    </location>
</feature>
<proteinExistence type="inferred from homology"/>
<evidence type="ECO:0000259" key="9">
    <source>
        <dbReference type="PROSITE" id="PS51202"/>
    </source>
</evidence>
<evidence type="ECO:0000256" key="8">
    <source>
        <dbReference type="SAM" id="Phobius"/>
    </source>
</evidence>
<reference evidence="10 11" key="1">
    <citation type="submission" date="2018-12" db="EMBL/GenBank/DDBJ databases">
        <title>Complete genome sequence of Flaviflexus sp. H23T48.</title>
        <authorList>
            <person name="Bae J.-W."/>
            <person name="Lee J.-Y."/>
        </authorList>
    </citation>
    <scope>NUCLEOTIDE SEQUENCE [LARGE SCALE GENOMIC DNA]</scope>
    <source>
        <strain evidence="10 11">H23T48</strain>
    </source>
</reference>
<evidence type="ECO:0000256" key="6">
    <source>
        <dbReference type="ARBA" id="ARBA00022989"/>
    </source>
</evidence>
<dbReference type="PANTHER" id="PTHR30445">
    <property type="entry name" value="K(+)_H(+) ANTIPORTER SUBUNIT KHTT"/>
    <property type="match status" value="1"/>
</dbReference>
<dbReference type="GO" id="GO:0006813">
    <property type="term" value="P:potassium ion transport"/>
    <property type="evidence" value="ECO:0007669"/>
    <property type="project" value="InterPro"/>
</dbReference>
<name>A0A3Q9G7P7_9ACTO</name>
<dbReference type="AlphaFoldDB" id="A0A3Q9G7P7"/>
<feature type="domain" description="RCK C-terminal" evidence="9">
    <location>
        <begin position="178"/>
        <end position="260"/>
    </location>
</feature>
<dbReference type="Proteomes" id="UP000280344">
    <property type="component" value="Chromosome"/>
</dbReference>
<dbReference type="Pfam" id="PF06826">
    <property type="entry name" value="Asp-Al_Ex"/>
    <property type="match status" value="2"/>
</dbReference>
<dbReference type="GO" id="GO:0008324">
    <property type="term" value="F:monoatomic cation transmembrane transporter activity"/>
    <property type="evidence" value="ECO:0007669"/>
    <property type="project" value="InterPro"/>
</dbReference>
<keyword evidence="3" id="KW-0813">Transport</keyword>
<comment type="similarity">
    <text evidence="2">Belongs to the AAE transporter (TC 2.A.81) family.</text>
</comment>
<feature type="transmembrane region" description="Helical" evidence="8">
    <location>
        <begin position="61"/>
        <end position="82"/>
    </location>
</feature>
<dbReference type="NCBIfam" id="TIGR01625">
    <property type="entry name" value="YidE_YbjL_dupl"/>
    <property type="match status" value="2"/>
</dbReference>
<keyword evidence="5 8" id="KW-0812">Transmembrane</keyword>
<dbReference type="InterPro" id="IPR006037">
    <property type="entry name" value="RCK_C"/>
</dbReference>
<dbReference type="KEGG" id="flh:EJ997_06510"/>
<feature type="transmembrane region" description="Helical" evidence="8">
    <location>
        <begin position="422"/>
        <end position="441"/>
    </location>
</feature>
<feature type="transmembrane region" description="Helical" evidence="8">
    <location>
        <begin position="94"/>
        <end position="114"/>
    </location>
</feature>
<protein>
    <submittedName>
        <fullName evidence="10">Transporter</fullName>
    </submittedName>
</protein>
<keyword evidence="4" id="KW-1003">Cell membrane</keyword>
<feature type="transmembrane region" description="Helical" evidence="8">
    <location>
        <begin position="447"/>
        <end position="470"/>
    </location>
</feature>
<dbReference type="InterPro" id="IPR050144">
    <property type="entry name" value="AAE_transporter"/>
</dbReference>
<feature type="domain" description="RCK C-terminal" evidence="9">
    <location>
        <begin position="261"/>
        <end position="347"/>
    </location>
</feature>
<dbReference type="PROSITE" id="PS51202">
    <property type="entry name" value="RCK_C"/>
    <property type="match status" value="2"/>
</dbReference>
<evidence type="ECO:0000256" key="5">
    <source>
        <dbReference type="ARBA" id="ARBA00022692"/>
    </source>
</evidence>
<evidence type="ECO:0000256" key="4">
    <source>
        <dbReference type="ARBA" id="ARBA00022475"/>
    </source>
</evidence>
<organism evidence="10 11">
    <name type="scientific">Flaviflexus ciconiae</name>
    <dbReference type="NCBI Taxonomy" id="2496867"/>
    <lineage>
        <taxon>Bacteria</taxon>
        <taxon>Bacillati</taxon>
        <taxon>Actinomycetota</taxon>
        <taxon>Actinomycetes</taxon>
        <taxon>Actinomycetales</taxon>
        <taxon>Actinomycetaceae</taxon>
        <taxon>Flaviflexus</taxon>
    </lineage>
</organism>
<dbReference type="Pfam" id="PF02080">
    <property type="entry name" value="TrkA_C"/>
    <property type="match status" value="1"/>
</dbReference>
<sequence>MNSVLNYLAEQPILTVFLIIGIGMALGRIKVKGVSLGAAAVLFFAIALAAWGNAVGVEITIPHYIGTLGLVLFAFSIGNNAGGTFFKSLKQATGPIITMVVLFIVAAVAAYLVGSYVFDMDIALIAGTFSGAVTNTPALAAAGESSGDPGTATVGYAVAYLFGVIGMIIAAQMALRKAHLDTDAPSPVTHQNVRVDREDGPTVGGIMKSLGSAIEFSRIRRGEQGPIWIPSSSEVLQRGDLVTIVGEDADVEQVVGELGHRSSHSLRSDRRMLDFRRITVSEPSLVGLTVRELDEVLAERWGAKISRVRRADQDMLAIPNLMVEMGDRVRVVGPTMKLKEISKWLGDSSKGLTDINPVALGLGLALGLFVGSIEIPMPGGGSFSLGGAAGVLLVGLVMGRLGRVGKVVTALPNTANLVMSELGLLLFLAQAGCNAGGQIGLAFSGDAWWKILLLGVLVTSIMGVGLYLTMRHIFHMGGTRLSGLLAGSQTQPAVLAFANGRTGSDPRVALGYALVYPVAMIAKILVAHFLGGM</sequence>
<evidence type="ECO:0000256" key="7">
    <source>
        <dbReference type="ARBA" id="ARBA00023136"/>
    </source>
</evidence>
<evidence type="ECO:0000256" key="3">
    <source>
        <dbReference type="ARBA" id="ARBA00022448"/>
    </source>
</evidence>
<accession>A0A3Q9G7P7</accession>
<keyword evidence="11" id="KW-1185">Reference proteome</keyword>
<dbReference type="EMBL" id="CP034593">
    <property type="protein sequence ID" value="AZQ77038.1"/>
    <property type="molecule type" value="Genomic_DNA"/>
</dbReference>